<sequence>MSDKNFEYLVLSHMWGTPSPSTAHDSILQLNLANVHEFCTLQQDIPWHKLSPIYREAIRATIALGYKYLWIDSLCIIQDSSADWEYEARRMASVYGNAACNLAFLFPDEQIAVGKGYTRDDPRVWNPCILRPATLSNPGIAIHHQPTDLRTTYHSHTPQDWLVQRDWPLFGRAWTFQEYLLSPRTLLLGHRNLMWHCSNGFYDELLGPIAEAETKWSDAVPKKGRDMGKSRYFPETLAFGLGKSEEMSATKILSFMKDWQALINEYRSRKLTQAKDRVIAFAGIARAFTNLGKLSYLAGCWAELFPVSLLWYVHRKINETVRRENPTIRNGDEIEFRIEVREEVTQQVPSFSQFSVPIYTYHQTYFLLNEDEVYVKGKSYLDKPRVYWDDVYWTSLSDFRFGDHAADTFPESGYWDSSDLRVTLDMPILPVSVSWPLEMGKQFSRIRSNSKLDADLCWEPVFTYYPDTPVSSQVKKEPLPPRKAVLAMVTEFQICRLAGKYGVQRRLAGLAVVRGKDVGTILLGTSGGWNESPWSDLALKTGLHVQIARLLNHIWNRITHPSTRQYARRLI</sequence>
<dbReference type="OrthoDB" id="5362512at2759"/>
<evidence type="ECO:0000259" key="1">
    <source>
        <dbReference type="Pfam" id="PF06985"/>
    </source>
</evidence>
<dbReference type="PANTHER" id="PTHR33112">
    <property type="entry name" value="DOMAIN PROTEIN, PUTATIVE-RELATED"/>
    <property type="match status" value="1"/>
</dbReference>
<evidence type="ECO:0000313" key="2">
    <source>
        <dbReference type="EMBL" id="KAH7083571.1"/>
    </source>
</evidence>
<evidence type="ECO:0000313" key="3">
    <source>
        <dbReference type="Proteomes" id="UP000813461"/>
    </source>
</evidence>
<organism evidence="2 3">
    <name type="scientific">Paraphoma chrysanthemicola</name>
    <dbReference type="NCBI Taxonomy" id="798071"/>
    <lineage>
        <taxon>Eukaryota</taxon>
        <taxon>Fungi</taxon>
        <taxon>Dikarya</taxon>
        <taxon>Ascomycota</taxon>
        <taxon>Pezizomycotina</taxon>
        <taxon>Dothideomycetes</taxon>
        <taxon>Pleosporomycetidae</taxon>
        <taxon>Pleosporales</taxon>
        <taxon>Pleosporineae</taxon>
        <taxon>Phaeosphaeriaceae</taxon>
        <taxon>Paraphoma</taxon>
    </lineage>
</organism>
<protein>
    <submittedName>
        <fullName evidence="2">Heterokaryon incompatibility protein-domain-containing protein</fullName>
    </submittedName>
</protein>
<keyword evidence="3" id="KW-1185">Reference proteome</keyword>
<reference evidence="2" key="1">
    <citation type="journal article" date="2021" name="Nat. Commun.">
        <title>Genetic determinants of endophytism in the Arabidopsis root mycobiome.</title>
        <authorList>
            <person name="Mesny F."/>
            <person name="Miyauchi S."/>
            <person name="Thiergart T."/>
            <person name="Pickel B."/>
            <person name="Atanasova L."/>
            <person name="Karlsson M."/>
            <person name="Huettel B."/>
            <person name="Barry K.W."/>
            <person name="Haridas S."/>
            <person name="Chen C."/>
            <person name="Bauer D."/>
            <person name="Andreopoulos W."/>
            <person name="Pangilinan J."/>
            <person name="LaButti K."/>
            <person name="Riley R."/>
            <person name="Lipzen A."/>
            <person name="Clum A."/>
            <person name="Drula E."/>
            <person name="Henrissat B."/>
            <person name="Kohler A."/>
            <person name="Grigoriev I.V."/>
            <person name="Martin F.M."/>
            <person name="Hacquard S."/>
        </authorList>
    </citation>
    <scope>NUCLEOTIDE SEQUENCE</scope>
    <source>
        <strain evidence="2">MPI-SDFR-AT-0120</strain>
    </source>
</reference>
<dbReference type="PANTHER" id="PTHR33112:SF16">
    <property type="entry name" value="HETEROKARYON INCOMPATIBILITY DOMAIN-CONTAINING PROTEIN"/>
    <property type="match status" value="1"/>
</dbReference>
<dbReference type="Pfam" id="PF06985">
    <property type="entry name" value="HET"/>
    <property type="match status" value="1"/>
</dbReference>
<dbReference type="AlphaFoldDB" id="A0A8K0VX86"/>
<dbReference type="InterPro" id="IPR010730">
    <property type="entry name" value="HET"/>
</dbReference>
<accession>A0A8K0VX86</accession>
<proteinExistence type="predicted"/>
<feature type="domain" description="Heterokaryon incompatibility" evidence="1">
    <location>
        <begin position="8"/>
        <end position="178"/>
    </location>
</feature>
<dbReference type="Proteomes" id="UP000813461">
    <property type="component" value="Unassembled WGS sequence"/>
</dbReference>
<name>A0A8K0VX86_9PLEO</name>
<gene>
    <name evidence="2" type="ORF">FB567DRAFT_529420</name>
</gene>
<dbReference type="EMBL" id="JAGMVJ010000013">
    <property type="protein sequence ID" value="KAH7083571.1"/>
    <property type="molecule type" value="Genomic_DNA"/>
</dbReference>
<comment type="caution">
    <text evidence="2">The sequence shown here is derived from an EMBL/GenBank/DDBJ whole genome shotgun (WGS) entry which is preliminary data.</text>
</comment>